<dbReference type="EMBL" id="APBN01000009">
    <property type="protein sequence ID" value="EMT51161.1"/>
    <property type="molecule type" value="Genomic_DNA"/>
</dbReference>
<protein>
    <recommendedName>
        <fullName evidence="4">Peptidase M10 metallopeptidase domain-containing protein</fullName>
    </recommendedName>
</protein>
<dbReference type="InterPro" id="IPR024079">
    <property type="entry name" value="MetalloPept_cat_dom_sf"/>
</dbReference>
<evidence type="ECO:0000256" key="1">
    <source>
        <dbReference type="SAM" id="SignalP"/>
    </source>
</evidence>
<gene>
    <name evidence="2" type="ORF">I532_18102</name>
</gene>
<sequence>MSNKRTKVAVGLFSVVASLSFLATSAFANFLGGKWDTSITPVILYEDINLASKYSDVLWTAVDKWNGISRNFDLSPADDETGYIGVRHLSREADNYLGWSGTYGYGIPYDDRGRENRSPYASADIVIVRYLCDDLDEDDTINTIVHEFGHALGLAHVSSSKIDSIMDYADVFDWDIDGPTSFDKSNIRELYGR</sequence>
<evidence type="ECO:0008006" key="4">
    <source>
        <dbReference type="Google" id="ProtNLM"/>
    </source>
</evidence>
<feature type="signal peptide" evidence="1">
    <location>
        <begin position="1"/>
        <end position="28"/>
    </location>
</feature>
<dbReference type="Gene3D" id="3.40.390.10">
    <property type="entry name" value="Collagenase (Catalytic Domain)"/>
    <property type="match status" value="1"/>
</dbReference>
<feature type="chain" id="PRO_5004095552" description="Peptidase M10 metallopeptidase domain-containing protein" evidence="1">
    <location>
        <begin position="29"/>
        <end position="193"/>
    </location>
</feature>
<keyword evidence="3" id="KW-1185">Reference proteome</keyword>
<dbReference type="RefSeq" id="WP_003389981.1">
    <property type="nucleotide sequence ID" value="NZ_APBN01000009.1"/>
</dbReference>
<comment type="caution">
    <text evidence="2">The sequence shown here is derived from an EMBL/GenBank/DDBJ whole genome shotgun (WGS) entry which is preliminary data.</text>
</comment>
<evidence type="ECO:0000313" key="3">
    <source>
        <dbReference type="Proteomes" id="UP000012081"/>
    </source>
</evidence>
<organism evidence="2 3">
    <name type="scientific">Brevibacillus borstelensis AK1</name>
    <dbReference type="NCBI Taxonomy" id="1300222"/>
    <lineage>
        <taxon>Bacteria</taxon>
        <taxon>Bacillati</taxon>
        <taxon>Bacillota</taxon>
        <taxon>Bacilli</taxon>
        <taxon>Bacillales</taxon>
        <taxon>Paenibacillaceae</taxon>
        <taxon>Brevibacillus</taxon>
    </lineage>
</organism>
<name>M8DVZ6_9BACL</name>
<dbReference type="STRING" id="1300222.I532_18102"/>
<evidence type="ECO:0000313" key="2">
    <source>
        <dbReference type="EMBL" id="EMT51161.1"/>
    </source>
</evidence>
<dbReference type="Proteomes" id="UP000012081">
    <property type="component" value="Unassembled WGS sequence"/>
</dbReference>
<accession>M8DVZ6</accession>
<reference evidence="2 3" key="1">
    <citation type="submission" date="2013-03" db="EMBL/GenBank/DDBJ databases">
        <title>Assembly of a new bacterial strain Brevibacillus borstelensis AK1.</title>
        <authorList>
            <person name="Rajan I."/>
            <person name="PoliReddy D."/>
            <person name="Sugumar T."/>
            <person name="Rathinam K."/>
            <person name="Alqarawi S."/>
            <person name="Khalil A.B."/>
            <person name="Sivakumar N."/>
        </authorList>
    </citation>
    <scope>NUCLEOTIDE SEQUENCE [LARGE SCALE GENOMIC DNA]</scope>
    <source>
        <strain evidence="2 3">AK1</strain>
    </source>
</reference>
<dbReference type="GeneID" id="89498025"/>
<dbReference type="GO" id="GO:0008237">
    <property type="term" value="F:metallopeptidase activity"/>
    <property type="evidence" value="ECO:0007669"/>
    <property type="project" value="InterPro"/>
</dbReference>
<proteinExistence type="predicted"/>
<keyword evidence="1" id="KW-0732">Signal</keyword>
<dbReference type="AlphaFoldDB" id="M8DVZ6"/>
<dbReference type="OrthoDB" id="2467676at2"/>
<dbReference type="SUPFAM" id="SSF55486">
    <property type="entry name" value="Metalloproteases ('zincins'), catalytic domain"/>
    <property type="match status" value="1"/>
</dbReference>